<proteinExistence type="predicted"/>
<reference evidence="2 3" key="1">
    <citation type="journal article" date="2015" name="Genome Announc.">
        <title>Draft Genome Sequence and Gene Annotation of the Entomopathogenic Fungus Verticillium hemipterigenum.</title>
        <authorList>
            <person name="Horn F."/>
            <person name="Habel A."/>
            <person name="Scharf D.H."/>
            <person name="Dworschak J."/>
            <person name="Brakhage A.A."/>
            <person name="Guthke R."/>
            <person name="Hertweck C."/>
            <person name="Linde J."/>
        </authorList>
    </citation>
    <scope>NUCLEOTIDE SEQUENCE [LARGE SCALE GENOMIC DNA]</scope>
</reference>
<dbReference type="OrthoDB" id="3429633at2759"/>
<name>A0A0A1SXM5_9HYPO</name>
<evidence type="ECO:0000313" key="2">
    <source>
        <dbReference type="EMBL" id="CEJ89481.1"/>
    </source>
</evidence>
<organism evidence="2 3">
    <name type="scientific">[Torrubiella] hemipterigena</name>
    <dbReference type="NCBI Taxonomy" id="1531966"/>
    <lineage>
        <taxon>Eukaryota</taxon>
        <taxon>Fungi</taxon>
        <taxon>Dikarya</taxon>
        <taxon>Ascomycota</taxon>
        <taxon>Pezizomycotina</taxon>
        <taxon>Sordariomycetes</taxon>
        <taxon>Hypocreomycetidae</taxon>
        <taxon>Hypocreales</taxon>
        <taxon>Clavicipitaceae</taxon>
        <taxon>Clavicipitaceae incertae sedis</taxon>
        <taxon>'Torrubiella' clade</taxon>
    </lineage>
</organism>
<keyword evidence="3" id="KW-1185">Reference proteome</keyword>
<sequence length="144" mass="16969">MAHPDMPSEAADAAFAQYGLLPPPWYAFPEIHPYSIGWRMGSGEGYLWAYDVWWPKTKDSMDEEARIAYFLRFPPPPQFMRWMMEWLWDLEAGDPEEFDYGPYFARAEKLGFPSEEEFKKAFYKNDDDDDDDEGEKADENTQPQ</sequence>
<feature type="compositionally biased region" description="Acidic residues" evidence="1">
    <location>
        <begin position="126"/>
        <end position="136"/>
    </location>
</feature>
<dbReference type="EMBL" id="CDHN01000002">
    <property type="protein sequence ID" value="CEJ89481.1"/>
    <property type="molecule type" value="Genomic_DNA"/>
</dbReference>
<dbReference type="HOGENOM" id="CLU_121025_0_0_1"/>
<gene>
    <name evidence="2" type="ORF">VHEMI05322</name>
</gene>
<evidence type="ECO:0000256" key="1">
    <source>
        <dbReference type="SAM" id="MobiDB-lite"/>
    </source>
</evidence>
<evidence type="ECO:0000313" key="3">
    <source>
        <dbReference type="Proteomes" id="UP000039046"/>
    </source>
</evidence>
<dbReference type="Proteomes" id="UP000039046">
    <property type="component" value="Unassembled WGS sequence"/>
</dbReference>
<dbReference type="AlphaFoldDB" id="A0A0A1SXM5"/>
<protein>
    <submittedName>
        <fullName evidence="2">Uncharacterized protein</fullName>
    </submittedName>
</protein>
<feature type="region of interest" description="Disordered" evidence="1">
    <location>
        <begin position="121"/>
        <end position="144"/>
    </location>
</feature>
<accession>A0A0A1SXM5</accession>